<dbReference type="AlphaFoldDB" id="D4CRL9"/>
<organism evidence="1 2">
    <name type="scientific">Fusobacterium periodonticum ATCC 33693</name>
    <dbReference type="NCBI Taxonomy" id="546275"/>
    <lineage>
        <taxon>Bacteria</taxon>
        <taxon>Fusobacteriati</taxon>
        <taxon>Fusobacteriota</taxon>
        <taxon>Fusobacteriia</taxon>
        <taxon>Fusobacteriales</taxon>
        <taxon>Fusobacteriaceae</taxon>
        <taxon>Fusobacterium</taxon>
    </lineage>
</organism>
<dbReference type="HOGENOM" id="CLU_1487016_0_0_0"/>
<name>D4CRL9_9FUSO</name>
<sequence length="181" mass="21015">MGYKQINYKGVVKMKKLLFNILIVLGLFLVGCGKDNKDDGKESTLSVEDKSRPRIELQDVSFDGKTIKQIVIIPADEAEEKNLFEKAIKSKEDFFDNFPNLTDKERTYNELTQYIEKNFLPNVVKFNINLENSWNTFIKNSNDLRKYLSDQEINDLLETVGKSVSEVQINHFNDLLQQKQI</sequence>
<gene>
    <name evidence="1" type="ORF">FUSPEROL_00027</name>
</gene>
<evidence type="ECO:0008006" key="3">
    <source>
        <dbReference type="Google" id="ProtNLM"/>
    </source>
</evidence>
<reference evidence="1 2" key="1">
    <citation type="submission" date="2010-02" db="EMBL/GenBank/DDBJ databases">
        <authorList>
            <person name="Weinstock G."/>
            <person name="Sodergren E."/>
            <person name="Clifton S."/>
            <person name="Fulton L."/>
            <person name="Fulton B."/>
            <person name="Courtney L."/>
            <person name="Fronick C."/>
            <person name="Harrison M."/>
            <person name="Strong C."/>
            <person name="Farmer C."/>
            <person name="Delahaunty K."/>
            <person name="Markovic C."/>
            <person name="Hall O."/>
            <person name="Minx P."/>
            <person name="Tomlinson C."/>
            <person name="Mitreva M."/>
            <person name="Nelson J."/>
            <person name="Hou S."/>
            <person name="Wollam A."/>
            <person name="Pepin K.H."/>
            <person name="Johnson M."/>
            <person name="Bhonagiri V."/>
            <person name="Zhang X."/>
            <person name="Suruliraj S."/>
            <person name="Warren W."/>
            <person name="Chinwalla A."/>
            <person name="Mardis E.R."/>
            <person name="Wilson R.K."/>
        </authorList>
    </citation>
    <scope>NUCLEOTIDE SEQUENCE [LARGE SCALE GENOMIC DNA]</scope>
    <source>
        <strain evidence="1 2">ATCC 33693</strain>
    </source>
</reference>
<protein>
    <recommendedName>
        <fullName evidence="3">Lipoprotein</fullName>
    </recommendedName>
</protein>
<dbReference type="Proteomes" id="UP000003748">
    <property type="component" value="Unassembled WGS sequence"/>
</dbReference>
<dbReference type="PROSITE" id="PS51257">
    <property type="entry name" value="PROKAR_LIPOPROTEIN"/>
    <property type="match status" value="1"/>
</dbReference>
<dbReference type="STRING" id="546275.FUSPEROL_00027"/>
<evidence type="ECO:0000313" key="2">
    <source>
        <dbReference type="Proteomes" id="UP000003748"/>
    </source>
</evidence>
<accession>D4CRL9</accession>
<proteinExistence type="predicted"/>
<evidence type="ECO:0000313" key="1">
    <source>
        <dbReference type="EMBL" id="EFE88008.1"/>
    </source>
</evidence>
<comment type="caution">
    <text evidence="1">The sequence shown here is derived from an EMBL/GenBank/DDBJ whole genome shotgun (WGS) entry which is preliminary data.</text>
</comment>
<dbReference type="EMBL" id="ACJY01000009">
    <property type="protein sequence ID" value="EFE88008.1"/>
    <property type="molecule type" value="Genomic_DNA"/>
</dbReference>